<protein>
    <submittedName>
        <fullName evidence="1">Uncharacterized protein</fullName>
    </submittedName>
</protein>
<evidence type="ECO:0000313" key="1">
    <source>
        <dbReference type="EMBL" id="RNF01612.1"/>
    </source>
</evidence>
<proteinExistence type="predicted"/>
<dbReference type="AlphaFoldDB" id="A0A3R7M913"/>
<dbReference type="RefSeq" id="XP_029236428.1">
    <property type="nucleotide sequence ID" value="XM_029383747.1"/>
</dbReference>
<keyword evidence="2" id="KW-1185">Reference proteome</keyword>
<dbReference type="Proteomes" id="UP000283634">
    <property type="component" value="Unassembled WGS sequence"/>
</dbReference>
<accession>A0A3R7M913</accession>
<comment type="caution">
    <text evidence="1">The sequence shown here is derived from an EMBL/GenBank/DDBJ whole genome shotgun (WGS) entry which is preliminary data.</text>
</comment>
<dbReference type="EMBL" id="MKGL01000266">
    <property type="protein sequence ID" value="RNF01612.1"/>
    <property type="molecule type" value="Genomic_DNA"/>
</dbReference>
<reference evidence="1 2" key="1">
    <citation type="journal article" date="2018" name="BMC Genomics">
        <title>Genomic comparison of Trypanosoma conorhini and Trypanosoma rangeli to Trypanosoma cruzi strains of high and low virulence.</title>
        <authorList>
            <person name="Bradwell K.R."/>
            <person name="Koparde V.N."/>
            <person name="Matveyev A.V."/>
            <person name="Serrano M.G."/>
            <person name="Alves J.M."/>
            <person name="Parikh H."/>
            <person name="Huang B."/>
            <person name="Lee V."/>
            <person name="Espinosa-Alvarez O."/>
            <person name="Ortiz P.A."/>
            <person name="Costa-Martins A.G."/>
            <person name="Teixeira M.M."/>
            <person name="Buck G.A."/>
        </authorList>
    </citation>
    <scope>NUCLEOTIDE SEQUENCE [LARGE SCALE GENOMIC DNA]</scope>
    <source>
        <strain evidence="1 2">AM80</strain>
    </source>
</reference>
<dbReference type="GeneID" id="40330858"/>
<evidence type="ECO:0000313" key="2">
    <source>
        <dbReference type="Proteomes" id="UP000283634"/>
    </source>
</evidence>
<organism evidence="1 2">
    <name type="scientific">Trypanosoma rangeli</name>
    <dbReference type="NCBI Taxonomy" id="5698"/>
    <lineage>
        <taxon>Eukaryota</taxon>
        <taxon>Discoba</taxon>
        <taxon>Euglenozoa</taxon>
        <taxon>Kinetoplastea</taxon>
        <taxon>Metakinetoplastina</taxon>
        <taxon>Trypanosomatida</taxon>
        <taxon>Trypanosomatidae</taxon>
        <taxon>Trypanosoma</taxon>
        <taxon>Herpetosoma</taxon>
    </lineage>
</organism>
<sequence>MPYIKTYGSPANCDASAMPPEIVEVTSPPRDTAPANSQTEARTIICFSVNTREPYVVPKALARSFIPTPHPVRKATMPPTMAIHRYWLVISRRSPNSACLPEVAFAEVVVLGKRNLARCVEKRKHREKNKRKKNIQWQAAGVSKRLGPHTVAFQAIRELYVNRESRSKRASKSEIPVRTLFAESNVSPIAALSLDAAAQLEFSLFAVPHFLGTAANCVSPRQASHGSLTL</sequence>
<gene>
    <name evidence="1" type="ORF">TraAM80_06925</name>
</gene>
<name>A0A3R7M913_TRYRA</name>